<feature type="compositionally biased region" description="Low complexity" evidence="6">
    <location>
        <begin position="1"/>
        <end position="23"/>
    </location>
</feature>
<sequence>MEGSGKSSSATSSTTSSPAATGPGTEGLYVHRRSASATLGDKKNTSQSSSPGSSHGSHHGSTASIDEATKKDNRPSVTEVAKLQAEIIALHRKIKSLEKSRWSALPVADTVSRIITGERYSLEPYKSLKDKMSLLDAAIGYHDGNAIVAVVMFVKKTLSKTLFYKELSKRPAAVNQYIAFLKSYHTKEESVAAELGALGRVEEAALWRYKLANQSDVPQQRLTRIMDCNSKWFQRSESLTAEHDIIKEQVLLLNKQLQIEPRDQRYQLEGKFPFREFPRKTSLYFQPVITTLFYCCLYHYASSEADMSNPQTLKREFNLSDKQYLFQALLARSKLKDWNQVESLLTSKNWLGKARIKAAVNFSQVVYILITVKAPTEIIAKYMMFIEDKESRIALASKFKIHAVVIDTCAQLKDRQRLLSYRPQVINTPADTHFEIVLRNTDHKWKN</sequence>
<evidence type="ECO:0000313" key="8">
    <source>
        <dbReference type="Proteomes" id="UP000007110"/>
    </source>
</evidence>
<dbReference type="InParanoid" id="A0A7M7PNV1"/>
<accession>A0A7M7PNV1</accession>
<evidence type="ECO:0000256" key="4">
    <source>
        <dbReference type="ARBA" id="ARBA00022753"/>
    </source>
</evidence>
<dbReference type="EnsemblMetazoa" id="XM_030998775">
    <property type="protein sequence ID" value="XP_030854635"/>
    <property type="gene ID" value="LOC594381"/>
</dbReference>
<reference evidence="7" key="2">
    <citation type="submission" date="2021-01" db="UniProtKB">
        <authorList>
            <consortium name="EnsemblMetazoa"/>
        </authorList>
    </citation>
    <scope>IDENTIFICATION</scope>
</reference>
<dbReference type="PANTHER" id="PTHR13364">
    <property type="entry name" value="DEFECTIVE SPERMATOGENESIS PROTEIN 39"/>
    <property type="match status" value="1"/>
</dbReference>
<dbReference type="Proteomes" id="UP000007110">
    <property type="component" value="Unassembled WGS sequence"/>
</dbReference>
<feature type="region of interest" description="Disordered" evidence="6">
    <location>
        <begin position="1"/>
        <end position="77"/>
    </location>
</feature>
<dbReference type="AlphaFoldDB" id="A0A7M7PNV1"/>
<dbReference type="FunCoup" id="A0A7M7PNV1">
    <property type="interactions" value="1950"/>
</dbReference>
<evidence type="ECO:0000256" key="5">
    <source>
        <dbReference type="ARBA" id="ARBA00023329"/>
    </source>
</evidence>
<keyword evidence="8" id="KW-1185">Reference proteome</keyword>
<protein>
    <recommendedName>
        <fullName evidence="9">Spermatogenesis-defective protein 39 homolog</fullName>
    </recommendedName>
</protein>
<dbReference type="OMA" id="APLEMFK"/>
<evidence type="ECO:0000313" key="7">
    <source>
        <dbReference type="EnsemblMetazoa" id="XP_030854635"/>
    </source>
</evidence>
<dbReference type="RefSeq" id="XP_030854635.1">
    <property type="nucleotide sequence ID" value="XM_030998775.1"/>
</dbReference>
<evidence type="ECO:0000256" key="6">
    <source>
        <dbReference type="SAM" id="MobiDB-lite"/>
    </source>
</evidence>
<dbReference type="GO" id="GO:0005737">
    <property type="term" value="C:cytoplasm"/>
    <property type="evidence" value="ECO:0000318"/>
    <property type="project" value="GO_Central"/>
</dbReference>
<dbReference type="InterPro" id="IPR040057">
    <property type="entry name" value="Spe-39"/>
</dbReference>
<reference evidence="8" key="1">
    <citation type="submission" date="2015-02" db="EMBL/GenBank/DDBJ databases">
        <title>Genome sequencing for Strongylocentrotus purpuratus.</title>
        <authorList>
            <person name="Murali S."/>
            <person name="Liu Y."/>
            <person name="Vee V."/>
            <person name="English A."/>
            <person name="Wang M."/>
            <person name="Skinner E."/>
            <person name="Han Y."/>
            <person name="Muzny D.M."/>
            <person name="Worley K.C."/>
            <person name="Gibbs R.A."/>
        </authorList>
    </citation>
    <scope>NUCLEOTIDE SEQUENCE</scope>
</reference>
<dbReference type="CTD" id="63894"/>
<dbReference type="GeneID" id="594381"/>
<dbReference type="GO" id="GO:0006886">
    <property type="term" value="P:intracellular protein transport"/>
    <property type="evidence" value="ECO:0000318"/>
    <property type="project" value="GO_Central"/>
</dbReference>
<dbReference type="OrthoDB" id="9977282at2759"/>
<evidence type="ECO:0008006" key="9">
    <source>
        <dbReference type="Google" id="ProtNLM"/>
    </source>
</evidence>
<feature type="compositionally biased region" description="Low complexity" evidence="6">
    <location>
        <begin position="46"/>
        <end position="61"/>
    </location>
</feature>
<dbReference type="PANTHER" id="PTHR13364:SF6">
    <property type="entry name" value="SPERMATOGENESIS-DEFECTIVE PROTEIN 39 HOMOLOG"/>
    <property type="match status" value="1"/>
</dbReference>
<organism evidence="7 8">
    <name type="scientific">Strongylocentrotus purpuratus</name>
    <name type="common">Purple sea urchin</name>
    <dbReference type="NCBI Taxonomy" id="7668"/>
    <lineage>
        <taxon>Eukaryota</taxon>
        <taxon>Metazoa</taxon>
        <taxon>Echinodermata</taxon>
        <taxon>Eleutherozoa</taxon>
        <taxon>Echinozoa</taxon>
        <taxon>Echinoidea</taxon>
        <taxon>Euechinoidea</taxon>
        <taxon>Echinacea</taxon>
        <taxon>Camarodonta</taxon>
        <taxon>Echinidea</taxon>
        <taxon>Strongylocentrotidae</taxon>
        <taxon>Strongylocentrotus</taxon>
    </lineage>
</organism>
<evidence type="ECO:0000256" key="1">
    <source>
        <dbReference type="ARBA" id="ARBA00004412"/>
    </source>
</evidence>
<keyword evidence="5" id="KW-0968">Cytoplasmic vesicle</keyword>
<dbReference type="GO" id="GO:0007034">
    <property type="term" value="P:vacuolar transport"/>
    <property type="evidence" value="ECO:0000318"/>
    <property type="project" value="GO_Central"/>
</dbReference>
<dbReference type="KEGG" id="spu:594381"/>
<comment type="subcellular location">
    <subcellularLocation>
        <location evidence="2">Cytoplasmic vesicle</location>
    </subcellularLocation>
    <subcellularLocation>
        <location evidence="1">Early endosome</location>
    </subcellularLocation>
    <subcellularLocation>
        <location evidence="3">Late endosome</location>
    </subcellularLocation>
</comment>
<keyword evidence="4" id="KW-0967">Endosome</keyword>
<dbReference type="GO" id="GO:0005770">
    <property type="term" value="C:late endosome"/>
    <property type="evidence" value="ECO:0007669"/>
    <property type="project" value="UniProtKB-SubCell"/>
</dbReference>
<evidence type="ECO:0000256" key="2">
    <source>
        <dbReference type="ARBA" id="ARBA00004541"/>
    </source>
</evidence>
<proteinExistence type="predicted"/>
<dbReference type="GO" id="GO:0005769">
    <property type="term" value="C:early endosome"/>
    <property type="evidence" value="ECO:0007669"/>
    <property type="project" value="UniProtKB-SubCell"/>
</dbReference>
<name>A0A7M7PNV1_STRPU</name>
<evidence type="ECO:0000256" key="3">
    <source>
        <dbReference type="ARBA" id="ARBA00004603"/>
    </source>
</evidence>